<reference evidence="2" key="1">
    <citation type="journal article" date="2011" name="Nat. Biotechnol.">
        <title>The genomic sequence of the Chinese hamster ovary (CHO)-K1 cell line.</title>
        <authorList>
            <person name="Xu X."/>
            <person name="Nagarajan H."/>
            <person name="Lewis N.E."/>
            <person name="Pan S."/>
            <person name="Cai Z."/>
            <person name="Liu X."/>
            <person name="Chen W."/>
            <person name="Xie M."/>
            <person name="Wang W."/>
            <person name="Hammond S."/>
            <person name="Andersen M.R."/>
            <person name="Neff N."/>
            <person name="Passarelli B."/>
            <person name="Koh W."/>
            <person name="Fan H.C."/>
            <person name="Wang J."/>
            <person name="Gui Y."/>
            <person name="Lee K.H."/>
            <person name="Betenbaugh M.J."/>
            <person name="Quake S.R."/>
            <person name="Famili I."/>
            <person name="Palsson B.O."/>
            <person name="Wang J."/>
        </authorList>
    </citation>
    <scope>NUCLEOTIDE SEQUENCE [LARGE SCALE GENOMIC DNA]</scope>
    <source>
        <strain evidence="2">CHO K1 cell line</strain>
    </source>
</reference>
<organism evidence="1 2">
    <name type="scientific">Cricetulus griseus</name>
    <name type="common">Chinese hamster</name>
    <name type="synonym">Cricetulus barabensis griseus</name>
    <dbReference type="NCBI Taxonomy" id="10029"/>
    <lineage>
        <taxon>Eukaryota</taxon>
        <taxon>Metazoa</taxon>
        <taxon>Chordata</taxon>
        <taxon>Craniata</taxon>
        <taxon>Vertebrata</taxon>
        <taxon>Euteleostomi</taxon>
        <taxon>Mammalia</taxon>
        <taxon>Eutheria</taxon>
        <taxon>Euarchontoglires</taxon>
        <taxon>Glires</taxon>
        <taxon>Rodentia</taxon>
        <taxon>Myomorpha</taxon>
        <taxon>Muroidea</taxon>
        <taxon>Cricetidae</taxon>
        <taxon>Cricetinae</taxon>
        <taxon>Cricetulus</taxon>
    </lineage>
</organism>
<name>G3IQ07_CRIGR</name>
<dbReference type="InParanoid" id="G3IQ07"/>
<dbReference type="AlphaFoldDB" id="G3IQ07"/>
<proteinExistence type="predicted"/>
<dbReference type="Proteomes" id="UP000001075">
    <property type="component" value="Unassembled WGS sequence"/>
</dbReference>
<evidence type="ECO:0000313" key="1">
    <source>
        <dbReference type="EMBL" id="EGV91264.1"/>
    </source>
</evidence>
<protein>
    <submittedName>
        <fullName evidence="1">Uncharacterized protein</fullName>
    </submittedName>
</protein>
<accession>G3IQ07</accession>
<dbReference type="EMBL" id="JH020852">
    <property type="protein sequence ID" value="EGV91264.1"/>
    <property type="molecule type" value="Genomic_DNA"/>
</dbReference>
<gene>
    <name evidence="1" type="ORF">I79_026092</name>
</gene>
<sequence length="64" mass="7236">MCNRNSKTSADHGTGPLCLIAEPSLYLSRHKSTPSSPKEQCMCEQGNTKNYGLHRRRTMKITRN</sequence>
<evidence type="ECO:0000313" key="2">
    <source>
        <dbReference type="Proteomes" id="UP000001075"/>
    </source>
</evidence>